<dbReference type="Gene3D" id="3.40.309.10">
    <property type="entry name" value="Aldehyde Dehydrogenase, Chain A, domain 2"/>
    <property type="match status" value="1"/>
</dbReference>
<reference evidence="8" key="1">
    <citation type="journal article" date="2020" name="Stud. Mycol.">
        <title>101 Dothideomycetes genomes: a test case for predicting lifestyles and emergence of pathogens.</title>
        <authorList>
            <person name="Haridas S."/>
            <person name="Albert R."/>
            <person name="Binder M."/>
            <person name="Bloem J."/>
            <person name="Labutti K."/>
            <person name="Salamov A."/>
            <person name="Andreopoulos B."/>
            <person name="Baker S."/>
            <person name="Barry K."/>
            <person name="Bills G."/>
            <person name="Bluhm B."/>
            <person name="Cannon C."/>
            <person name="Castanera R."/>
            <person name="Culley D."/>
            <person name="Daum C."/>
            <person name="Ezra D."/>
            <person name="Gonzalez J."/>
            <person name="Henrissat B."/>
            <person name="Kuo A."/>
            <person name="Liang C."/>
            <person name="Lipzen A."/>
            <person name="Lutzoni F."/>
            <person name="Magnuson J."/>
            <person name="Mondo S."/>
            <person name="Nolan M."/>
            <person name="Ohm R."/>
            <person name="Pangilinan J."/>
            <person name="Park H.-J."/>
            <person name="Ramirez L."/>
            <person name="Alfaro M."/>
            <person name="Sun H."/>
            <person name="Tritt A."/>
            <person name="Yoshinaga Y."/>
            <person name="Zwiers L.-H."/>
            <person name="Turgeon B."/>
            <person name="Goodwin S."/>
            <person name="Spatafora J."/>
            <person name="Crous P."/>
            <person name="Grigoriev I."/>
        </authorList>
    </citation>
    <scope>NUCLEOTIDE SEQUENCE</scope>
    <source>
        <strain evidence="8">CBS 122367</strain>
    </source>
</reference>
<dbReference type="SUPFAM" id="SSF53720">
    <property type="entry name" value="ALDH-like"/>
    <property type="match status" value="1"/>
</dbReference>
<protein>
    <recommendedName>
        <fullName evidence="3">aldehyde dehydrogenase (NAD(+))</fullName>
        <ecNumber evidence="3">1.2.1.3</ecNumber>
    </recommendedName>
</protein>
<evidence type="ECO:0000256" key="3">
    <source>
        <dbReference type="ARBA" id="ARBA00024226"/>
    </source>
</evidence>
<dbReference type="InterPro" id="IPR016161">
    <property type="entry name" value="Ald_DH/histidinol_DH"/>
</dbReference>
<gene>
    <name evidence="8" type="ORF">K458DRAFT_350371</name>
</gene>
<dbReference type="InterPro" id="IPR016163">
    <property type="entry name" value="Ald_DH_C"/>
</dbReference>
<evidence type="ECO:0000256" key="2">
    <source>
        <dbReference type="ARBA" id="ARBA00023002"/>
    </source>
</evidence>
<dbReference type="InterPro" id="IPR015590">
    <property type="entry name" value="Aldehyde_DH_dom"/>
</dbReference>
<accession>A0A6G1IGL0</accession>
<dbReference type="FunFam" id="3.40.309.10:FF:000049">
    <property type="entry name" value="Aldehyde dehydrogenase"/>
    <property type="match status" value="1"/>
</dbReference>
<keyword evidence="2 6" id="KW-0560">Oxidoreductase</keyword>
<evidence type="ECO:0000256" key="5">
    <source>
        <dbReference type="PROSITE-ProRule" id="PRU10007"/>
    </source>
</evidence>
<evidence type="ECO:0000313" key="8">
    <source>
        <dbReference type="EMBL" id="KAF2677364.1"/>
    </source>
</evidence>
<dbReference type="FunFam" id="3.40.605.10:FF:000007">
    <property type="entry name" value="NAD/NADP-dependent betaine aldehyde dehydrogenase"/>
    <property type="match status" value="1"/>
</dbReference>
<feature type="domain" description="Aldehyde dehydrogenase" evidence="7">
    <location>
        <begin position="24"/>
        <end position="486"/>
    </location>
</feature>
<dbReference type="Gene3D" id="3.40.605.10">
    <property type="entry name" value="Aldehyde Dehydrogenase, Chain A, domain 1"/>
    <property type="match status" value="1"/>
</dbReference>
<dbReference type="EC" id="1.2.1.3" evidence="3"/>
<evidence type="ECO:0000313" key="9">
    <source>
        <dbReference type="Proteomes" id="UP000799291"/>
    </source>
</evidence>
<comment type="catalytic activity">
    <reaction evidence="4">
        <text>an aldehyde + NAD(+) + H2O = a carboxylate + NADH + 2 H(+)</text>
        <dbReference type="Rhea" id="RHEA:16185"/>
        <dbReference type="ChEBI" id="CHEBI:15377"/>
        <dbReference type="ChEBI" id="CHEBI:15378"/>
        <dbReference type="ChEBI" id="CHEBI:17478"/>
        <dbReference type="ChEBI" id="CHEBI:29067"/>
        <dbReference type="ChEBI" id="CHEBI:57540"/>
        <dbReference type="ChEBI" id="CHEBI:57945"/>
        <dbReference type="EC" id="1.2.1.3"/>
    </reaction>
</comment>
<evidence type="ECO:0000256" key="1">
    <source>
        <dbReference type="ARBA" id="ARBA00009986"/>
    </source>
</evidence>
<dbReference type="InterPro" id="IPR029510">
    <property type="entry name" value="Ald_DH_CS_GLU"/>
</dbReference>
<dbReference type="PANTHER" id="PTHR11699">
    <property type="entry name" value="ALDEHYDE DEHYDROGENASE-RELATED"/>
    <property type="match status" value="1"/>
</dbReference>
<evidence type="ECO:0000259" key="7">
    <source>
        <dbReference type="Pfam" id="PF00171"/>
    </source>
</evidence>
<feature type="active site" evidence="5">
    <location>
        <position position="261"/>
    </location>
</feature>
<dbReference type="PROSITE" id="PS00687">
    <property type="entry name" value="ALDEHYDE_DEHYDR_GLU"/>
    <property type="match status" value="1"/>
</dbReference>
<proteinExistence type="inferred from homology"/>
<name>A0A6G1IGL0_9PLEO</name>
<dbReference type="EMBL" id="MU005623">
    <property type="protein sequence ID" value="KAF2677364.1"/>
    <property type="molecule type" value="Genomic_DNA"/>
</dbReference>
<keyword evidence="9" id="KW-1185">Reference proteome</keyword>
<dbReference type="OrthoDB" id="310895at2759"/>
<sequence length="492" mass="53101">MLASMSFPWSPKNLCKQNFINNEYVDSKSSKKLTVYNPKDGSLVADDVPLSGEEDVDAAVAAAEKAWPAWKKVGANERRSILNKFADLVEKNGEAIAELSRITLGAPYKAFGAFEVGLCAETFRYNAGWIDKFGGESWPQEDGFLKIVRNEPLGVTAGIVPWNGPIGTIGLKAAPALATGNCFILKPSEKTPLSSLALGTLIKEAGFPPGVFQILAGDGSTGALIASHMRIRKVSFTGSIPTGKKIQEAAAKSNLKRVTLELGGKSPAVVFDDCNLDNAVTWTANAITANTGQVCFAASRVYVQEGIYDKFIQKYKEAIQTKTKEVGDPEKDGVNIGPLVDEAQFKRVSGFIERGQQGQGKLLVGGQRIGDKGYYIEPTVFTDVDINSEIHCQEIFGPVSVVRSFKTEEEIMELSNNTNFGLMAGVFTQDINKALRVASEFDSGMVGINCVSLMFTMTPFGGSKESGLGRECGIHALRAFTEPKTIMVNLTY</sequence>
<comment type="similarity">
    <text evidence="1 6">Belongs to the aldehyde dehydrogenase family.</text>
</comment>
<dbReference type="InterPro" id="IPR016162">
    <property type="entry name" value="Ald_DH_N"/>
</dbReference>
<dbReference type="AlphaFoldDB" id="A0A6G1IGL0"/>
<dbReference type="Pfam" id="PF00171">
    <property type="entry name" value="Aldedh"/>
    <property type="match status" value="1"/>
</dbReference>
<dbReference type="Proteomes" id="UP000799291">
    <property type="component" value="Unassembled WGS sequence"/>
</dbReference>
<dbReference type="GO" id="GO:0004029">
    <property type="term" value="F:aldehyde dehydrogenase (NAD+) activity"/>
    <property type="evidence" value="ECO:0007669"/>
    <property type="project" value="UniProtKB-EC"/>
</dbReference>
<organism evidence="8 9">
    <name type="scientific">Lentithecium fluviatile CBS 122367</name>
    <dbReference type="NCBI Taxonomy" id="1168545"/>
    <lineage>
        <taxon>Eukaryota</taxon>
        <taxon>Fungi</taxon>
        <taxon>Dikarya</taxon>
        <taxon>Ascomycota</taxon>
        <taxon>Pezizomycotina</taxon>
        <taxon>Dothideomycetes</taxon>
        <taxon>Pleosporomycetidae</taxon>
        <taxon>Pleosporales</taxon>
        <taxon>Massarineae</taxon>
        <taxon>Lentitheciaceae</taxon>
        <taxon>Lentithecium</taxon>
    </lineage>
</organism>
<evidence type="ECO:0000256" key="6">
    <source>
        <dbReference type="RuleBase" id="RU003345"/>
    </source>
</evidence>
<evidence type="ECO:0000256" key="4">
    <source>
        <dbReference type="ARBA" id="ARBA00049194"/>
    </source>
</evidence>